<evidence type="ECO:0000256" key="1">
    <source>
        <dbReference type="SAM" id="MobiDB-lite"/>
    </source>
</evidence>
<accession>A0AAV6RRY9</accession>
<keyword evidence="3" id="KW-1185">Reference proteome</keyword>
<organism evidence="2 3">
    <name type="scientific">Solea senegalensis</name>
    <name type="common">Senegalese sole</name>
    <dbReference type="NCBI Taxonomy" id="28829"/>
    <lineage>
        <taxon>Eukaryota</taxon>
        <taxon>Metazoa</taxon>
        <taxon>Chordata</taxon>
        <taxon>Craniata</taxon>
        <taxon>Vertebrata</taxon>
        <taxon>Euteleostomi</taxon>
        <taxon>Actinopterygii</taxon>
        <taxon>Neopterygii</taxon>
        <taxon>Teleostei</taxon>
        <taxon>Neoteleostei</taxon>
        <taxon>Acanthomorphata</taxon>
        <taxon>Carangaria</taxon>
        <taxon>Pleuronectiformes</taxon>
        <taxon>Pleuronectoidei</taxon>
        <taxon>Soleidae</taxon>
        <taxon>Solea</taxon>
    </lineage>
</organism>
<proteinExistence type="predicted"/>
<gene>
    <name evidence="2" type="ORF">JOB18_034652</name>
</gene>
<name>A0AAV6RRY9_SOLSE</name>
<reference evidence="2 3" key="1">
    <citation type="journal article" date="2021" name="Sci. Rep.">
        <title>Chromosome anchoring in Senegalese sole (Solea senegalensis) reveals sex-associated markers and genome rearrangements in flatfish.</title>
        <authorList>
            <person name="Guerrero-Cozar I."/>
            <person name="Gomez-Garrido J."/>
            <person name="Berbel C."/>
            <person name="Martinez-Blanch J.F."/>
            <person name="Alioto T."/>
            <person name="Claros M.G."/>
            <person name="Gagnaire P.A."/>
            <person name="Manchado M."/>
        </authorList>
    </citation>
    <scope>NUCLEOTIDE SEQUENCE [LARGE SCALE GENOMIC DNA]</scope>
    <source>
        <strain evidence="2">Sse05_10M</strain>
    </source>
</reference>
<protein>
    <submittedName>
        <fullName evidence="2">Uncharacterized protein</fullName>
    </submittedName>
</protein>
<evidence type="ECO:0000313" key="3">
    <source>
        <dbReference type="Proteomes" id="UP000693946"/>
    </source>
</evidence>
<comment type="caution">
    <text evidence="2">The sequence shown here is derived from an EMBL/GenBank/DDBJ whole genome shotgun (WGS) entry which is preliminary data.</text>
</comment>
<dbReference type="AlphaFoldDB" id="A0AAV6RRY9"/>
<dbReference type="Proteomes" id="UP000693946">
    <property type="component" value="Linkage Group LG18"/>
</dbReference>
<feature type="region of interest" description="Disordered" evidence="1">
    <location>
        <begin position="24"/>
        <end position="62"/>
    </location>
</feature>
<dbReference type="EMBL" id="JAGKHQ010000010">
    <property type="protein sequence ID" value="KAG7507448.1"/>
    <property type="molecule type" value="Genomic_DNA"/>
</dbReference>
<evidence type="ECO:0000313" key="2">
    <source>
        <dbReference type="EMBL" id="KAG7507448.1"/>
    </source>
</evidence>
<sequence length="103" mass="10732">MENYTNKQPLSCLNEAEVELGLTETDPGSNLFPKLGGGGGGGRLAVTDHSPDSGVAGPEADSIPAQIHPTVVMCSLTRPAAVYAVTDQTGQRQRDEPAAPNTW</sequence>